<proteinExistence type="predicted"/>
<dbReference type="RefSeq" id="WP_192749336.1">
    <property type="nucleotide sequence ID" value="NZ_BAABJL010000002.1"/>
</dbReference>
<evidence type="ECO:0000313" key="2">
    <source>
        <dbReference type="EMBL" id="MBE1604903.1"/>
    </source>
</evidence>
<feature type="region of interest" description="Disordered" evidence="1">
    <location>
        <begin position="58"/>
        <end position="82"/>
    </location>
</feature>
<dbReference type="Proteomes" id="UP000638648">
    <property type="component" value="Unassembled WGS sequence"/>
</dbReference>
<organism evidence="2 3">
    <name type="scientific">Actinopolymorpha pittospori</name>
    <dbReference type="NCBI Taxonomy" id="648752"/>
    <lineage>
        <taxon>Bacteria</taxon>
        <taxon>Bacillati</taxon>
        <taxon>Actinomycetota</taxon>
        <taxon>Actinomycetes</taxon>
        <taxon>Propionibacteriales</taxon>
        <taxon>Actinopolymorphaceae</taxon>
        <taxon>Actinopolymorpha</taxon>
    </lineage>
</organism>
<accession>A0A927MU62</accession>
<gene>
    <name evidence="2" type="ORF">HEB94_001751</name>
</gene>
<evidence type="ECO:0000256" key="1">
    <source>
        <dbReference type="SAM" id="MobiDB-lite"/>
    </source>
</evidence>
<protein>
    <submittedName>
        <fullName evidence="2">Uncharacterized protein</fullName>
    </submittedName>
</protein>
<comment type="caution">
    <text evidence="2">The sequence shown here is derived from an EMBL/GenBank/DDBJ whole genome shotgun (WGS) entry which is preliminary data.</text>
</comment>
<evidence type="ECO:0000313" key="3">
    <source>
        <dbReference type="Proteomes" id="UP000638648"/>
    </source>
</evidence>
<keyword evidence="3" id="KW-1185">Reference proteome</keyword>
<name>A0A927MU62_9ACTN</name>
<dbReference type="EMBL" id="JADBEM010000001">
    <property type="protein sequence ID" value="MBE1604903.1"/>
    <property type="molecule type" value="Genomic_DNA"/>
</dbReference>
<dbReference type="AlphaFoldDB" id="A0A927MU62"/>
<feature type="compositionally biased region" description="Low complexity" evidence="1">
    <location>
        <begin position="65"/>
        <end position="82"/>
    </location>
</feature>
<sequence>MHGPRVLAGAAVLIGLVGGGAGAVVAFVPPDLAADSSPADQCDRPLWERVGGWVCYDPPAPDPTATPTTPIEPAPTRAGAPD</sequence>
<reference evidence="2" key="1">
    <citation type="submission" date="2020-10" db="EMBL/GenBank/DDBJ databases">
        <title>Sequencing the genomes of 1000 actinobacteria strains.</title>
        <authorList>
            <person name="Klenk H.-P."/>
        </authorList>
    </citation>
    <scope>NUCLEOTIDE SEQUENCE</scope>
    <source>
        <strain evidence="2">DSM 45354</strain>
    </source>
</reference>